<sequence>MASLPGMRRSLSAYRTGLSVAAALTLLTACGGSDGGSSATGTPTTAAARSQFCTQAASIQERLGATANGVSDPTELPQVLRQAADEIRAIDAPEEIEADWNALADGAQRFSEAIAGIDFQDPDALATLEQQLTPVQQGLATASTNVEDYLRDGCGIDVPTGTATPGG</sequence>
<accession>A0A4Q7Y8L8</accession>
<keyword evidence="2" id="KW-1185">Reference proteome</keyword>
<dbReference type="Proteomes" id="UP000292507">
    <property type="component" value="Unassembled WGS sequence"/>
</dbReference>
<protein>
    <submittedName>
        <fullName evidence="1">Uncharacterized protein</fullName>
    </submittedName>
</protein>
<evidence type="ECO:0000313" key="1">
    <source>
        <dbReference type="EMBL" id="RZU33432.1"/>
    </source>
</evidence>
<dbReference type="EMBL" id="SHKV01000001">
    <property type="protein sequence ID" value="RZU33432.1"/>
    <property type="molecule type" value="Genomic_DNA"/>
</dbReference>
<evidence type="ECO:0000313" key="2">
    <source>
        <dbReference type="Proteomes" id="UP000292507"/>
    </source>
</evidence>
<proteinExistence type="predicted"/>
<comment type="caution">
    <text evidence="1">The sequence shown here is derived from an EMBL/GenBank/DDBJ whole genome shotgun (WGS) entry which is preliminary data.</text>
</comment>
<gene>
    <name evidence="1" type="ORF">BKA19_3159</name>
</gene>
<reference evidence="1 2" key="1">
    <citation type="submission" date="2019-02" db="EMBL/GenBank/DDBJ databases">
        <title>Sequencing the genomes of 1000 actinobacteria strains.</title>
        <authorList>
            <person name="Klenk H.-P."/>
        </authorList>
    </citation>
    <scope>NUCLEOTIDE SEQUENCE [LARGE SCALE GENOMIC DNA]</scope>
    <source>
        <strain evidence="1 2">DSM 44509</strain>
    </source>
</reference>
<name>A0A4Q7Y8L8_9ACTN</name>
<organism evidence="1 2">
    <name type="scientific">Blastococcus saxobsidens</name>
    <dbReference type="NCBI Taxonomy" id="138336"/>
    <lineage>
        <taxon>Bacteria</taxon>
        <taxon>Bacillati</taxon>
        <taxon>Actinomycetota</taxon>
        <taxon>Actinomycetes</taxon>
        <taxon>Geodermatophilales</taxon>
        <taxon>Geodermatophilaceae</taxon>
        <taxon>Blastococcus</taxon>
    </lineage>
</organism>
<dbReference type="AlphaFoldDB" id="A0A4Q7Y8L8"/>